<dbReference type="Gene3D" id="3.40.50.620">
    <property type="entry name" value="HUPs"/>
    <property type="match status" value="1"/>
</dbReference>
<evidence type="ECO:0000313" key="6">
    <source>
        <dbReference type="EMBL" id="GAA4957808.1"/>
    </source>
</evidence>
<evidence type="ECO:0000259" key="5">
    <source>
        <dbReference type="SMART" id="SM00893"/>
    </source>
</evidence>
<dbReference type="SUPFAM" id="SSF52402">
    <property type="entry name" value="Adenine nucleotide alpha hydrolases-like"/>
    <property type="match status" value="1"/>
</dbReference>
<dbReference type="SMART" id="SM00893">
    <property type="entry name" value="ETF"/>
    <property type="match status" value="1"/>
</dbReference>
<dbReference type="PANTHER" id="PTHR43153">
    <property type="entry name" value="ELECTRON TRANSFER FLAVOPROTEIN ALPHA"/>
    <property type="match status" value="1"/>
</dbReference>
<dbReference type="PIRSF" id="PIRSF000089">
    <property type="entry name" value="Electra_flavoP_a"/>
    <property type="match status" value="1"/>
</dbReference>
<comment type="similarity">
    <text evidence="2">Belongs to the ETF alpha-subunit/FixB family.</text>
</comment>
<reference evidence="7" key="1">
    <citation type="journal article" date="2019" name="Int. J. Syst. Evol. Microbiol.">
        <title>The Global Catalogue of Microorganisms (GCM) 10K type strain sequencing project: providing services to taxonomists for standard genome sequencing and annotation.</title>
        <authorList>
            <consortium name="The Broad Institute Genomics Platform"/>
            <consortium name="The Broad Institute Genome Sequencing Center for Infectious Disease"/>
            <person name="Wu L."/>
            <person name="Ma J."/>
        </authorList>
    </citation>
    <scope>NUCLEOTIDE SEQUENCE [LARGE SCALE GENOMIC DNA]</scope>
    <source>
        <strain evidence="7">JCM 17986</strain>
    </source>
</reference>
<protein>
    <submittedName>
        <fullName evidence="6">Electron transfer flavoprotein subunit alpha/FixB family protein</fullName>
    </submittedName>
</protein>
<evidence type="ECO:0000256" key="2">
    <source>
        <dbReference type="ARBA" id="ARBA00005817"/>
    </source>
</evidence>
<dbReference type="Proteomes" id="UP001500466">
    <property type="component" value="Unassembled WGS sequence"/>
</dbReference>
<organism evidence="6 7">
    <name type="scientific">Yinghuangia aomiensis</name>
    <dbReference type="NCBI Taxonomy" id="676205"/>
    <lineage>
        <taxon>Bacteria</taxon>
        <taxon>Bacillati</taxon>
        <taxon>Actinomycetota</taxon>
        <taxon>Actinomycetes</taxon>
        <taxon>Kitasatosporales</taxon>
        <taxon>Streptomycetaceae</taxon>
        <taxon>Yinghuangia</taxon>
    </lineage>
</organism>
<keyword evidence="7" id="KW-1185">Reference proteome</keyword>
<evidence type="ECO:0000256" key="4">
    <source>
        <dbReference type="ARBA" id="ARBA00025649"/>
    </source>
</evidence>
<accession>A0ABP9H073</accession>
<evidence type="ECO:0000313" key="7">
    <source>
        <dbReference type="Proteomes" id="UP001500466"/>
    </source>
</evidence>
<feature type="domain" description="Electron transfer flavoprotein alpha/beta-subunit N-terminal" evidence="5">
    <location>
        <begin position="12"/>
        <end position="196"/>
    </location>
</feature>
<evidence type="ECO:0000256" key="3">
    <source>
        <dbReference type="ARBA" id="ARBA00011355"/>
    </source>
</evidence>
<name>A0ABP9H073_9ACTN</name>
<evidence type="ECO:0000256" key="1">
    <source>
        <dbReference type="ARBA" id="ARBA00001974"/>
    </source>
</evidence>
<dbReference type="Pfam" id="PF00766">
    <property type="entry name" value="ETF_alpha"/>
    <property type="match status" value="1"/>
</dbReference>
<comment type="subunit">
    <text evidence="3">Heterodimer of an alpha and a beta subunit.</text>
</comment>
<comment type="caution">
    <text evidence="6">The sequence shown here is derived from an EMBL/GenBank/DDBJ whole genome shotgun (WGS) entry which is preliminary data.</text>
</comment>
<dbReference type="SUPFAM" id="SSF52467">
    <property type="entry name" value="DHS-like NAD/FAD-binding domain"/>
    <property type="match status" value="1"/>
</dbReference>
<proteinExistence type="inferred from homology"/>
<dbReference type="InterPro" id="IPR014731">
    <property type="entry name" value="ETF_asu_C"/>
</dbReference>
<comment type="function">
    <text evidence="4">The electron transfer flavoprotein serves as a specific electron acceptor for other dehydrogenases. It transfers the electrons to the main respiratory chain via ETF-ubiquinone oxidoreductase (ETF dehydrogenase).</text>
</comment>
<dbReference type="InterPro" id="IPR014730">
    <property type="entry name" value="ETF_a/b_N"/>
</dbReference>
<dbReference type="InterPro" id="IPR001308">
    <property type="entry name" value="ETF_a/FixB"/>
</dbReference>
<dbReference type="InterPro" id="IPR029035">
    <property type="entry name" value="DHS-like_NAD/FAD-binding_dom"/>
</dbReference>
<dbReference type="PANTHER" id="PTHR43153:SF1">
    <property type="entry name" value="ELECTRON TRANSFER FLAVOPROTEIN SUBUNIT ALPHA, MITOCHONDRIAL"/>
    <property type="match status" value="1"/>
</dbReference>
<sequence length="340" mass="34315">MLVLVEGAERDGGASAAGGADGAVRASAFRLLTLARRLGDPVAVVCHPVAAYGVDALARFGAARICVAEPADPDGKDTAAQSAVALEALTELAWQMDASAVLVPSGRLGREVAARLAVRLGGGIVTGAVDVRPGPDGPVAVQEVCGGTYRVESAVRGGTPVIAVDTGAGEAEPDPVDPVVERMFVSVAESSRRVRRLARRPKADRRPGVAGASVVVAGGRGVGSAEGFTLIEKVADALGGAVGGTHTAADRGWCPQDALIGQTGAVVHPRLYLACGISGSVHHRAGMHHAATIVAIDTDPDAPIFRIADVGVVGDLHDVLPALLAAIARQRAAERGGPTP</sequence>
<dbReference type="Gene3D" id="3.40.50.1220">
    <property type="entry name" value="TPP-binding domain"/>
    <property type="match status" value="1"/>
</dbReference>
<gene>
    <name evidence="6" type="ORF">GCM10023205_20310</name>
</gene>
<dbReference type="InterPro" id="IPR014729">
    <property type="entry name" value="Rossmann-like_a/b/a_fold"/>
</dbReference>
<dbReference type="EMBL" id="BAABHS010000006">
    <property type="protein sequence ID" value="GAA4957808.1"/>
    <property type="molecule type" value="Genomic_DNA"/>
</dbReference>
<dbReference type="Pfam" id="PF01012">
    <property type="entry name" value="ETF"/>
    <property type="match status" value="1"/>
</dbReference>
<comment type="cofactor">
    <cofactor evidence="1">
        <name>FAD</name>
        <dbReference type="ChEBI" id="CHEBI:57692"/>
    </cofactor>
</comment>